<dbReference type="InterPro" id="IPR005454">
    <property type="entry name" value="Profilin1/2/3_vertebrate"/>
</dbReference>
<evidence type="ECO:0000256" key="2">
    <source>
        <dbReference type="ARBA" id="ARBA00010058"/>
    </source>
</evidence>
<comment type="similarity">
    <text evidence="2 5">Belongs to the profilin family.</text>
</comment>
<dbReference type="SMART" id="SM00392">
    <property type="entry name" value="PROF"/>
    <property type="match status" value="1"/>
</dbReference>
<evidence type="ECO:0000256" key="3">
    <source>
        <dbReference type="ARBA" id="ARBA00022490"/>
    </source>
</evidence>
<accession>A0ABQ7T122</accession>
<sequence>MTVWQRYINSAMKDGMYWDAAIVSIAQKQLLIAHQGGILARMTTPEIQALLGRNRDILLTRGLTLGGLKCLVIRDNLYGDAHYNTMDLRTKLLGDNSTRAIAVVLIDPVCLILIGEKGTQGGTLNLKALQTARSIKENLNINKPMF</sequence>
<evidence type="ECO:0000256" key="1">
    <source>
        <dbReference type="ARBA" id="ARBA00004245"/>
    </source>
</evidence>
<evidence type="ECO:0000256" key="5">
    <source>
        <dbReference type="RuleBase" id="RU003909"/>
    </source>
</evidence>
<dbReference type="InterPro" id="IPR048278">
    <property type="entry name" value="PFN"/>
</dbReference>
<dbReference type="PRINTS" id="PR01639">
    <property type="entry name" value="PROFILINMAML"/>
</dbReference>
<dbReference type="PANTHER" id="PTHR13936">
    <property type="entry name" value="PROFILIN"/>
    <property type="match status" value="1"/>
</dbReference>
<organism evidence="6 7">
    <name type="scientific">Phrynosoma platyrhinos</name>
    <name type="common">Desert horned lizard</name>
    <dbReference type="NCBI Taxonomy" id="52577"/>
    <lineage>
        <taxon>Eukaryota</taxon>
        <taxon>Metazoa</taxon>
        <taxon>Chordata</taxon>
        <taxon>Craniata</taxon>
        <taxon>Vertebrata</taxon>
        <taxon>Euteleostomi</taxon>
        <taxon>Lepidosauria</taxon>
        <taxon>Squamata</taxon>
        <taxon>Bifurcata</taxon>
        <taxon>Unidentata</taxon>
        <taxon>Episquamata</taxon>
        <taxon>Toxicofera</taxon>
        <taxon>Iguania</taxon>
        <taxon>Phrynosomatidae</taxon>
        <taxon>Phrynosomatinae</taxon>
        <taxon>Phrynosoma</taxon>
    </lineage>
</organism>
<evidence type="ECO:0000313" key="6">
    <source>
        <dbReference type="EMBL" id="KAH0623131.1"/>
    </source>
</evidence>
<dbReference type="InterPro" id="IPR005455">
    <property type="entry name" value="PFN_euk"/>
</dbReference>
<proteinExistence type="inferred from homology"/>
<dbReference type="SUPFAM" id="SSF55770">
    <property type="entry name" value="Profilin (actin-binding protein)"/>
    <property type="match status" value="1"/>
</dbReference>
<dbReference type="PANTHER" id="PTHR13936:SF5">
    <property type="entry name" value="PROFILIN"/>
    <property type="match status" value="1"/>
</dbReference>
<evidence type="ECO:0000256" key="4">
    <source>
        <dbReference type="ARBA" id="ARBA00023212"/>
    </source>
</evidence>
<gene>
    <name evidence="6" type="ORF">JD844_031115</name>
</gene>
<keyword evidence="4" id="KW-0206">Cytoskeleton</keyword>
<evidence type="ECO:0000313" key="7">
    <source>
        <dbReference type="Proteomes" id="UP000826234"/>
    </source>
</evidence>
<dbReference type="InterPro" id="IPR036140">
    <property type="entry name" value="PFN_sf"/>
</dbReference>
<comment type="caution">
    <text evidence="6">The sequence shown here is derived from an EMBL/GenBank/DDBJ whole genome shotgun (WGS) entry which is preliminary data.</text>
</comment>
<keyword evidence="3" id="KW-0963">Cytoplasm</keyword>
<keyword evidence="7" id="KW-1185">Reference proteome</keyword>
<dbReference type="EMBL" id="JAIPUX010003283">
    <property type="protein sequence ID" value="KAH0623131.1"/>
    <property type="molecule type" value="Genomic_DNA"/>
</dbReference>
<protein>
    <recommendedName>
        <fullName evidence="5">Profilin</fullName>
    </recommendedName>
</protein>
<dbReference type="Pfam" id="PF00235">
    <property type="entry name" value="Profilin"/>
    <property type="match status" value="1"/>
</dbReference>
<name>A0ABQ7T122_PHRPL</name>
<dbReference type="Proteomes" id="UP000826234">
    <property type="component" value="Unassembled WGS sequence"/>
</dbReference>
<comment type="subcellular location">
    <subcellularLocation>
        <location evidence="1">Cytoplasm</location>
        <location evidence="1">Cytoskeleton</location>
    </subcellularLocation>
</comment>
<keyword evidence="5" id="KW-0009">Actin-binding</keyword>
<reference evidence="6 7" key="1">
    <citation type="journal article" date="2022" name="Gigascience">
        <title>A chromosome-level genome assembly and annotation of the desert horned lizard, Phrynosoma platyrhinos, provides insight into chromosomal rearrangements among reptiles.</title>
        <authorList>
            <person name="Koochekian N."/>
            <person name="Ascanio A."/>
            <person name="Farleigh K."/>
            <person name="Card D.C."/>
            <person name="Schield D.R."/>
            <person name="Castoe T.A."/>
            <person name="Jezkova T."/>
        </authorList>
    </citation>
    <scope>NUCLEOTIDE SEQUENCE [LARGE SCALE GENOMIC DNA]</scope>
    <source>
        <strain evidence="6">NK-2021</strain>
    </source>
</reference>
<dbReference type="Gene3D" id="3.30.450.30">
    <property type="entry name" value="Dynein light chain 2a, cytoplasmic"/>
    <property type="match status" value="1"/>
</dbReference>